<evidence type="ECO:0000256" key="3">
    <source>
        <dbReference type="ARBA" id="ARBA00018915"/>
    </source>
</evidence>
<dbReference type="PROSITE" id="PS51203">
    <property type="entry name" value="CS"/>
    <property type="match status" value="1"/>
</dbReference>
<evidence type="ECO:0000256" key="6">
    <source>
        <dbReference type="SAM" id="MobiDB-lite"/>
    </source>
</evidence>
<feature type="region of interest" description="Disordered" evidence="6">
    <location>
        <begin position="456"/>
        <end position="484"/>
    </location>
</feature>
<dbReference type="InterPro" id="IPR037895">
    <property type="entry name" value="NUDCD1"/>
</dbReference>
<keyword evidence="4" id="KW-0963">Cytoplasm</keyword>
<dbReference type="Proteomes" id="UP000187429">
    <property type="component" value="Unassembled WGS sequence"/>
</dbReference>
<name>A0A1R1XPH1_9FUNG</name>
<keyword evidence="9" id="KW-1185">Reference proteome</keyword>
<organism evidence="8 9">
    <name type="scientific">Smittium culicis</name>
    <dbReference type="NCBI Taxonomy" id="133412"/>
    <lineage>
        <taxon>Eukaryota</taxon>
        <taxon>Fungi</taxon>
        <taxon>Fungi incertae sedis</taxon>
        <taxon>Zoopagomycota</taxon>
        <taxon>Kickxellomycotina</taxon>
        <taxon>Harpellomycetes</taxon>
        <taxon>Harpellales</taxon>
        <taxon>Legeriomycetaceae</taxon>
        <taxon>Smittium</taxon>
    </lineage>
</organism>
<dbReference type="Gene3D" id="2.60.40.790">
    <property type="match status" value="1"/>
</dbReference>
<evidence type="ECO:0000313" key="8">
    <source>
        <dbReference type="EMBL" id="OMJ16536.1"/>
    </source>
</evidence>
<feature type="domain" description="CS" evidence="7">
    <location>
        <begin position="274"/>
        <end position="401"/>
    </location>
</feature>
<evidence type="ECO:0000259" key="7">
    <source>
        <dbReference type="PROSITE" id="PS51203"/>
    </source>
</evidence>
<evidence type="ECO:0000256" key="2">
    <source>
        <dbReference type="ARBA" id="ARBA00004496"/>
    </source>
</evidence>
<dbReference type="AlphaFoldDB" id="A0A1R1XPH1"/>
<dbReference type="GO" id="GO:0005737">
    <property type="term" value="C:cytoplasm"/>
    <property type="evidence" value="ECO:0007669"/>
    <property type="project" value="UniProtKB-SubCell"/>
</dbReference>
<dbReference type="EMBL" id="LSSM01003866">
    <property type="protein sequence ID" value="OMJ16536.1"/>
    <property type="molecule type" value="Genomic_DNA"/>
</dbReference>
<dbReference type="GO" id="GO:0005634">
    <property type="term" value="C:nucleus"/>
    <property type="evidence" value="ECO:0007669"/>
    <property type="project" value="UniProtKB-SubCell"/>
</dbReference>
<dbReference type="PANTHER" id="PTHR21664">
    <property type="entry name" value="CHRONIC MYELOGENOUS LEUKEMIA TUMOR ANTIGEN 66"/>
    <property type="match status" value="1"/>
</dbReference>
<accession>A0A1R1XPH1</accession>
<dbReference type="PANTHER" id="PTHR21664:SF1">
    <property type="entry name" value="NUDC DOMAIN-CONTAINING PROTEIN 1"/>
    <property type="match status" value="1"/>
</dbReference>
<dbReference type="InterPro" id="IPR007052">
    <property type="entry name" value="CS_dom"/>
</dbReference>
<sequence length="777" mass="85989">MIVKTIFKLFLLCEFEELAKIPLPSDIYSDYKSLKPTIKNLFYLSQDSLLVFDGYKTIYILGYRNLKWEFIFASKLDSLNDFLPLALSTSSASEDTNTSVLCNKDSEAFGATTFQQFETSFLVLDAILVDSKIHLLICVLYQDLSIETDQVGAKIKVLDTGNKRNKVTDQSLHTLVYNTFIEFSYREANEQRSNQDASNMSDDYKVGKLMQLDVVEILRCGSIPKYHFYNSDKANYTLIMEKMPTIVYTKYQNELKKESSDDTDMNSEPGYIFSPLLSYSWRQNKMQVFVNIKISEDIDMSKLRVELQDSDIKILSEASNKSNSAEKIGIDKNQETGGDTGNEYINPGSILVDCKLYTEVDGSLSSYRVNPENFEVNIVLEKIPGGESNIGVITKRWPHVFEHDDNVLETICSKEMEYISAAMERFTTDVDCGDSSCGSNLLVADTSRKHALSPEADVGAKTYSEGGEVMGDNNKDSSGEDSAANRRMKHMKGNSDTVGMNDKSQQQNQQMNPVIQHQILGEYDEFTDGSQESRQLFVFVINVGQLSNCADESMGVEVISMEGMELLCASFVVGSEFRGASESKSIFGRTVDAAGGASRGKSYVGGADVGHFVVKNDVDGLVFRLYERSINMGAILSGGGAGIESGHKSNKPSEKLLENHGGSVRRANTICSEHVSTFNAIGFVLASKVESRFVYVDELNRYVVVAESLKRVFVYRQCNGVAANSAVQNVLELPPPYTNNGSNSESGVVDIIGILPMSGGTELGILSSSCVYIYKVI</sequence>
<comment type="caution">
    <text evidence="8">The sequence shown here is derived from an EMBL/GenBank/DDBJ whole genome shotgun (WGS) entry which is preliminary data.</text>
</comment>
<dbReference type="SUPFAM" id="SSF49764">
    <property type="entry name" value="HSP20-like chaperones"/>
    <property type="match status" value="1"/>
</dbReference>
<proteinExistence type="predicted"/>
<protein>
    <recommendedName>
        <fullName evidence="3">NudC domain-containing protein 1</fullName>
    </recommendedName>
</protein>
<reference evidence="9" key="1">
    <citation type="submission" date="2017-01" db="EMBL/GenBank/DDBJ databases">
        <authorList>
            <person name="Wang Y."/>
            <person name="White M."/>
            <person name="Kvist S."/>
            <person name="Moncalvo J.-M."/>
        </authorList>
    </citation>
    <scope>NUCLEOTIDE SEQUENCE [LARGE SCALE GENOMIC DNA]</scope>
    <source>
        <strain evidence="9">ID-206-W2</strain>
    </source>
</reference>
<gene>
    <name evidence="8" type="ORF">AYI69_g7802</name>
</gene>
<keyword evidence="5" id="KW-0539">Nucleus</keyword>
<evidence type="ECO:0000256" key="1">
    <source>
        <dbReference type="ARBA" id="ARBA00004123"/>
    </source>
</evidence>
<dbReference type="OrthoDB" id="5599332at2759"/>
<dbReference type="Pfam" id="PF04969">
    <property type="entry name" value="CS"/>
    <property type="match status" value="1"/>
</dbReference>
<evidence type="ECO:0000256" key="4">
    <source>
        <dbReference type="ARBA" id="ARBA00022490"/>
    </source>
</evidence>
<comment type="subcellular location">
    <subcellularLocation>
        <location evidence="2">Cytoplasm</location>
    </subcellularLocation>
    <subcellularLocation>
        <location evidence="1">Nucleus</location>
    </subcellularLocation>
</comment>
<evidence type="ECO:0000256" key="5">
    <source>
        <dbReference type="ARBA" id="ARBA00023242"/>
    </source>
</evidence>
<dbReference type="InterPro" id="IPR008978">
    <property type="entry name" value="HSP20-like_chaperone"/>
</dbReference>
<evidence type="ECO:0000313" key="9">
    <source>
        <dbReference type="Proteomes" id="UP000187429"/>
    </source>
</evidence>